<dbReference type="EMBL" id="BRXZ01001609">
    <property type="protein sequence ID" value="GMH75165.1"/>
    <property type="molecule type" value="Genomic_DNA"/>
</dbReference>
<organism evidence="2 3">
    <name type="scientific">Triparma retinervis</name>
    <dbReference type="NCBI Taxonomy" id="2557542"/>
    <lineage>
        <taxon>Eukaryota</taxon>
        <taxon>Sar</taxon>
        <taxon>Stramenopiles</taxon>
        <taxon>Ochrophyta</taxon>
        <taxon>Bolidophyceae</taxon>
        <taxon>Parmales</taxon>
        <taxon>Triparmaceae</taxon>
        <taxon>Triparma</taxon>
    </lineage>
</organism>
<keyword evidence="3" id="KW-1185">Reference proteome</keyword>
<dbReference type="PROSITE" id="PS51747">
    <property type="entry name" value="CYT_DCMP_DEAMINASES_2"/>
    <property type="match status" value="1"/>
</dbReference>
<dbReference type="OrthoDB" id="252265at2759"/>
<dbReference type="PANTHER" id="PTHR11079">
    <property type="entry name" value="CYTOSINE DEAMINASE FAMILY MEMBER"/>
    <property type="match status" value="1"/>
</dbReference>
<dbReference type="InterPro" id="IPR002125">
    <property type="entry name" value="CMP_dCMP_dom"/>
</dbReference>
<sequence>MSLKSDLDYMKDAVSLASTPPFGTTFPNPPVGCVIVSKDGEVLGEGFHPLAGYPHAEIFALLEASGKVESGRLAAAGVMIEQGVSPDKLSLTPSELSTAVASGNLVTSTLLPSYISSGSSMFTSCAPGSTAYVTLEPCSHFGRTPPCCAALKSAGVSRVVIGQRDPNPKVDGGGVKL</sequence>
<comment type="caution">
    <text evidence="2">The sequence shown here is derived from an EMBL/GenBank/DDBJ whole genome shotgun (WGS) entry which is preliminary data.</text>
</comment>
<protein>
    <recommendedName>
        <fullName evidence="1">CMP/dCMP-type deaminase domain-containing protein</fullName>
    </recommendedName>
</protein>
<dbReference type="SUPFAM" id="SSF53927">
    <property type="entry name" value="Cytidine deaminase-like"/>
    <property type="match status" value="1"/>
</dbReference>
<gene>
    <name evidence="2" type="ORF">TrRE_jg12145</name>
</gene>
<dbReference type="AlphaFoldDB" id="A0A9W7ASF9"/>
<evidence type="ECO:0000313" key="3">
    <source>
        <dbReference type="Proteomes" id="UP001165082"/>
    </source>
</evidence>
<proteinExistence type="predicted"/>
<dbReference type="InterPro" id="IPR016193">
    <property type="entry name" value="Cytidine_deaminase-like"/>
</dbReference>
<dbReference type="Pfam" id="PF00383">
    <property type="entry name" value="dCMP_cyt_deam_1"/>
    <property type="match status" value="1"/>
</dbReference>
<dbReference type="Gene3D" id="3.40.140.10">
    <property type="entry name" value="Cytidine Deaminase, domain 2"/>
    <property type="match status" value="1"/>
</dbReference>
<dbReference type="GO" id="GO:0008835">
    <property type="term" value="F:diaminohydroxyphosphoribosylaminopyrimidine deaminase activity"/>
    <property type="evidence" value="ECO:0007669"/>
    <property type="project" value="TreeGrafter"/>
</dbReference>
<reference evidence="2" key="1">
    <citation type="submission" date="2022-07" db="EMBL/GenBank/DDBJ databases">
        <title>Genome analysis of Parmales, a sister group of diatoms, reveals the evolutionary specialization of diatoms from phago-mixotrophs to photoautotrophs.</title>
        <authorList>
            <person name="Ban H."/>
            <person name="Sato S."/>
            <person name="Yoshikawa S."/>
            <person name="Kazumasa Y."/>
            <person name="Nakamura Y."/>
            <person name="Ichinomiya M."/>
            <person name="Saitoh K."/>
            <person name="Sato N."/>
            <person name="Blanc-Mathieu R."/>
            <person name="Endo H."/>
            <person name="Kuwata A."/>
            <person name="Ogata H."/>
        </authorList>
    </citation>
    <scope>NUCLEOTIDE SEQUENCE</scope>
</reference>
<dbReference type="PANTHER" id="PTHR11079:SF162">
    <property type="entry name" value="RIBOFLAVIN BIOSYNTHESIS PROTEIN PYRD, CHLOROPLASTIC"/>
    <property type="match status" value="1"/>
</dbReference>
<evidence type="ECO:0000259" key="1">
    <source>
        <dbReference type="PROSITE" id="PS51747"/>
    </source>
</evidence>
<dbReference type="CDD" id="cd01284">
    <property type="entry name" value="Riboflavin_deaminase-reductase"/>
    <property type="match status" value="1"/>
</dbReference>
<evidence type="ECO:0000313" key="2">
    <source>
        <dbReference type="EMBL" id="GMH75165.1"/>
    </source>
</evidence>
<dbReference type="Proteomes" id="UP001165082">
    <property type="component" value="Unassembled WGS sequence"/>
</dbReference>
<feature type="domain" description="CMP/dCMP-type deaminase" evidence="1">
    <location>
        <begin position="4"/>
        <end position="177"/>
    </location>
</feature>
<accession>A0A9W7ASF9</accession>
<name>A0A9W7ASF9_9STRA</name>